<protein>
    <submittedName>
        <fullName evidence="1">Uncharacterized protein</fullName>
    </submittedName>
</protein>
<evidence type="ECO:0000313" key="1">
    <source>
        <dbReference type="EMBL" id="KAJ8975356.1"/>
    </source>
</evidence>
<gene>
    <name evidence="1" type="ORF">NQ317_000285</name>
</gene>
<accession>A0ABQ9JBG9</accession>
<dbReference type="PANTHER" id="PTHR42808:SF3">
    <property type="entry name" value="HYDROXYSTEROID DEHYDROGENASE-LIKE PROTEIN 2"/>
    <property type="match status" value="1"/>
</dbReference>
<name>A0ABQ9JBG9_9CUCU</name>
<dbReference type="InterPro" id="IPR051935">
    <property type="entry name" value="HSDL2"/>
</dbReference>
<proteinExistence type="predicted"/>
<comment type="caution">
    <text evidence="1">The sequence shown here is derived from an EMBL/GenBank/DDBJ whole genome shotgun (WGS) entry which is preliminary data.</text>
</comment>
<dbReference type="EMBL" id="JAPWTJ010000836">
    <property type="protein sequence ID" value="KAJ8975356.1"/>
    <property type="molecule type" value="Genomic_DNA"/>
</dbReference>
<organism evidence="1 2">
    <name type="scientific">Molorchus minor</name>
    <dbReference type="NCBI Taxonomy" id="1323400"/>
    <lineage>
        <taxon>Eukaryota</taxon>
        <taxon>Metazoa</taxon>
        <taxon>Ecdysozoa</taxon>
        <taxon>Arthropoda</taxon>
        <taxon>Hexapoda</taxon>
        <taxon>Insecta</taxon>
        <taxon>Pterygota</taxon>
        <taxon>Neoptera</taxon>
        <taxon>Endopterygota</taxon>
        <taxon>Coleoptera</taxon>
        <taxon>Polyphaga</taxon>
        <taxon>Cucujiformia</taxon>
        <taxon>Chrysomeloidea</taxon>
        <taxon>Cerambycidae</taxon>
        <taxon>Lamiinae</taxon>
        <taxon>Monochamini</taxon>
        <taxon>Molorchus</taxon>
    </lineage>
</organism>
<dbReference type="Proteomes" id="UP001162164">
    <property type="component" value="Unassembled WGS sequence"/>
</dbReference>
<reference evidence="1" key="1">
    <citation type="journal article" date="2023" name="Insect Mol. Biol.">
        <title>Genome sequencing provides insights into the evolution of gene families encoding plant cell wall-degrading enzymes in longhorned beetles.</title>
        <authorList>
            <person name="Shin N.R."/>
            <person name="Okamura Y."/>
            <person name="Kirsch R."/>
            <person name="Pauchet Y."/>
        </authorList>
    </citation>
    <scope>NUCLEOTIDE SEQUENCE</scope>
    <source>
        <strain evidence="1">MMC_N1</strain>
    </source>
</reference>
<sequence length="121" mass="13613">MHEEFPPVQHWGECPLAKNRIQRLVPATFIDEDILKQAGITDLKHYASVPENADKLMPDFSLMMMYHHHHLVFPPLDARQTKTGEEPKGEVAKLFKAIGSGLSQDTVAKTQAVFEFNVTGT</sequence>
<dbReference type="PANTHER" id="PTHR42808">
    <property type="entry name" value="HYDROXYSTEROID DEHYDROGENASE-LIKE PROTEIN 2"/>
    <property type="match status" value="1"/>
</dbReference>
<keyword evidence="2" id="KW-1185">Reference proteome</keyword>
<evidence type="ECO:0000313" key="2">
    <source>
        <dbReference type="Proteomes" id="UP001162164"/>
    </source>
</evidence>